<organism evidence="8 9">
    <name type="scientific">Thalassoglobus neptunius</name>
    <dbReference type="NCBI Taxonomy" id="1938619"/>
    <lineage>
        <taxon>Bacteria</taxon>
        <taxon>Pseudomonadati</taxon>
        <taxon>Planctomycetota</taxon>
        <taxon>Planctomycetia</taxon>
        <taxon>Planctomycetales</taxon>
        <taxon>Planctomycetaceae</taxon>
        <taxon>Thalassoglobus</taxon>
    </lineage>
</organism>
<dbReference type="GO" id="GO:0048269">
    <property type="term" value="C:methionine adenosyltransferase complex"/>
    <property type="evidence" value="ECO:0007669"/>
    <property type="project" value="TreeGrafter"/>
</dbReference>
<accession>A0A5C5X3L2</accession>
<comment type="similarity">
    <text evidence="2 6">Belongs to the dTDP-4-dehydrorhamnose reductase family.</text>
</comment>
<feature type="domain" description="RmlD-like substrate binding" evidence="7">
    <location>
        <begin position="3"/>
        <end position="275"/>
    </location>
</feature>
<evidence type="ECO:0000256" key="5">
    <source>
        <dbReference type="ARBA" id="ARBA00048200"/>
    </source>
</evidence>
<dbReference type="Gene3D" id="3.40.50.720">
    <property type="entry name" value="NAD(P)-binding Rossmann-like Domain"/>
    <property type="match status" value="1"/>
</dbReference>
<dbReference type="InterPro" id="IPR005913">
    <property type="entry name" value="dTDP_dehydrorham_reduct"/>
</dbReference>
<dbReference type="GO" id="GO:0048270">
    <property type="term" value="F:methionine adenosyltransferase regulator activity"/>
    <property type="evidence" value="ECO:0007669"/>
    <property type="project" value="TreeGrafter"/>
</dbReference>
<evidence type="ECO:0000313" key="8">
    <source>
        <dbReference type="EMBL" id="TWT56803.1"/>
    </source>
</evidence>
<dbReference type="RefSeq" id="WP_197440738.1">
    <property type="nucleotide sequence ID" value="NZ_SIHI01000001.1"/>
</dbReference>
<dbReference type="GO" id="GO:0008831">
    <property type="term" value="F:dTDP-4-dehydrorhamnose reductase activity"/>
    <property type="evidence" value="ECO:0007669"/>
    <property type="project" value="UniProtKB-EC"/>
</dbReference>
<dbReference type="UniPathway" id="UPA00124"/>
<dbReference type="SUPFAM" id="SSF51735">
    <property type="entry name" value="NAD(P)-binding Rossmann-fold domains"/>
    <property type="match status" value="1"/>
</dbReference>
<comment type="pathway">
    <text evidence="1 6">Carbohydrate biosynthesis; dTDP-L-rhamnose biosynthesis.</text>
</comment>
<dbReference type="GO" id="GO:0006556">
    <property type="term" value="P:S-adenosylmethionine biosynthetic process"/>
    <property type="evidence" value="ECO:0007669"/>
    <property type="project" value="TreeGrafter"/>
</dbReference>
<evidence type="ECO:0000313" key="9">
    <source>
        <dbReference type="Proteomes" id="UP000317243"/>
    </source>
</evidence>
<dbReference type="EMBL" id="SIHI01000001">
    <property type="protein sequence ID" value="TWT56803.1"/>
    <property type="molecule type" value="Genomic_DNA"/>
</dbReference>
<dbReference type="PANTHER" id="PTHR10491:SF4">
    <property type="entry name" value="METHIONINE ADENOSYLTRANSFERASE 2 SUBUNIT BETA"/>
    <property type="match status" value="1"/>
</dbReference>
<dbReference type="AlphaFoldDB" id="A0A5C5X3L2"/>
<dbReference type="InterPro" id="IPR036291">
    <property type="entry name" value="NAD(P)-bd_dom_sf"/>
</dbReference>
<proteinExistence type="inferred from homology"/>
<dbReference type="EC" id="1.1.1.133" evidence="3 6"/>
<evidence type="ECO:0000256" key="3">
    <source>
        <dbReference type="ARBA" id="ARBA00012929"/>
    </source>
</evidence>
<evidence type="ECO:0000256" key="1">
    <source>
        <dbReference type="ARBA" id="ARBA00004781"/>
    </source>
</evidence>
<evidence type="ECO:0000256" key="4">
    <source>
        <dbReference type="ARBA" id="ARBA00017099"/>
    </source>
</evidence>
<dbReference type="GO" id="GO:0019305">
    <property type="term" value="P:dTDP-rhamnose biosynthetic process"/>
    <property type="evidence" value="ECO:0007669"/>
    <property type="project" value="UniProtKB-UniPathway"/>
</dbReference>
<keyword evidence="9" id="KW-1185">Reference proteome</keyword>
<keyword evidence="6" id="KW-0521">NADP</keyword>
<dbReference type="Proteomes" id="UP000317243">
    <property type="component" value="Unassembled WGS sequence"/>
</dbReference>
<sequence>MKKFLVVGVDTVVGANLALCLSEKYQVATWHPTDKFDIAGCDALDPDAEPASVIEQSQADWVLYCGPESRSAWEESTADRINESIVAEAAEWASASKEHDARFAMVSSDAVFSGPWMFHDEDSIGECQTLQAMTIRASEQAVLEHAQDALLIRSNVFGWSADPEETCWVENLIQTVRTHRVVEQDATRHATPILATDFAAIVERACAENLSGVFHIAGAERVSPLKFAQRLADQFGLPWLSVRKETTLMAPPREFAAGETSLQTKRIRKALCVAMPLLSEGLIRLREQQENGYCERLIGSPGKGQIAKAA</sequence>
<dbReference type="InterPro" id="IPR029903">
    <property type="entry name" value="RmlD-like-bd"/>
</dbReference>
<comment type="caution">
    <text evidence="8">The sequence shown here is derived from an EMBL/GenBank/DDBJ whole genome shotgun (WGS) entry which is preliminary data.</text>
</comment>
<comment type="function">
    <text evidence="6">Catalyzes the reduction of dTDP-6-deoxy-L-lyxo-4-hexulose to yield dTDP-L-rhamnose.</text>
</comment>
<dbReference type="PANTHER" id="PTHR10491">
    <property type="entry name" value="DTDP-4-DEHYDRORHAMNOSE REDUCTASE"/>
    <property type="match status" value="1"/>
</dbReference>
<keyword evidence="6" id="KW-0560">Oxidoreductase</keyword>
<name>A0A5C5X3L2_9PLAN</name>
<evidence type="ECO:0000256" key="6">
    <source>
        <dbReference type="RuleBase" id="RU364082"/>
    </source>
</evidence>
<gene>
    <name evidence="8" type="ORF">KOR42_01580</name>
</gene>
<evidence type="ECO:0000256" key="2">
    <source>
        <dbReference type="ARBA" id="ARBA00010944"/>
    </source>
</evidence>
<evidence type="ECO:0000259" key="7">
    <source>
        <dbReference type="Pfam" id="PF04321"/>
    </source>
</evidence>
<dbReference type="Pfam" id="PF04321">
    <property type="entry name" value="RmlD_sub_bind"/>
    <property type="match status" value="1"/>
</dbReference>
<protein>
    <recommendedName>
        <fullName evidence="4 6">dTDP-4-dehydrorhamnose reductase</fullName>
        <ecNumber evidence="3 6">1.1.1.133</ecNumber>
    </recommendedName>
</protein>
<comment type="catalytic activity">
    <reaction evidence="5">
        <text>dTDP-beta-L-rhamnose + NADP(+) = dTDP-4-dehydro-beta-L-rhamnose + NADPH + H(+)</text>
        <dbReference type="Rhea" id="RHEA:21796"/>
        <dbReference type="ChEBI" id="CHEBI:15378"/>
        <dbReference type="ChEBI" id="CHEBI:57510"/>
        <dbReference type="ChEBI" id="CHEBI:57783"/>
        <dbReference type="ChEBI" id="CHEBI:58349"/>
        <dbReference type="ChEBI" id="CHEBI:62830"/>
        <dbReference type="EC" id="1.1.1.133"/>
    </reaction>
</comment>
<reference evidence="8 9" key="1">
    <citation type="submission" date="2019-02" db="EMBL/GenBank/DDBJ databases">
        <title>Deep-cultivation of Planctomycetes and their phenomic and genomic characterization uncovers novel biology.</title>
        <authorList>
            <person name="Wiegand S."/>
            <person name="Jogler M."/>
            <person name="Boedeker C."/>
            <person name="Pinto D."/>
            <person name="Vollmers J."/>
            <person name="Rivas-Marin E."/>
            <person name="Kohn T."/>
            <person name="Peeters S.H."/>
            <person name="Heuer A."/>
            <person name="Rast P."/>
            <person name="Oberbeckmann S."/>
            <person name="Bunk B."/>
            <person name="Jeske O."/>
            <person name="Meyerdierks A."/>
            <person name="Storesund J.E."/>
            <person name="Kallscheuer N."/>
            <person name="Luecker S."/>
            <person name="Lage O.M."/>
            <person name="Pohl T."/>
            <person name="Merkel B.J."/>
            <person name="Hornburger P."/>
            <person name="Mueller R.-W."/>
            <person name="Bruemmer F."/>
            <person name="Labrenz M."/>
            <person name="Spormann A.M."/>
            <person name="Op Den Camp H."/>
            <person name="Overmann J."/>
            <person name="Amann R."/>
            <person name="Jetten M.S.M."/>
            <person name="Mascher T."/>
            <person name="Medema M.H."/>
            <person name="Devos D.P."/>
            <person name="Kaster A.-K."/>
            <person name="Ovreas L."/>
            <person name="Rohde M."/>
            <person name="Galperin M.Y."/>
            <person name="Jogler C."/>
        </authorList>
    </citation>
    <scope>NUCLEOTIDE SEQUENCE [LARGE SCALE GENOMIC DNA]</scope>
    <source>
        <strain evidence="8 9">KOR42</strain>
    </source>
</reference>